<evidence type="ECO:0000313" key="1">
    <source>
        <dbReference type="EMBL" id="QGQ99829.1"/>
    </source>
</evidence>
<dbReference type="OrthoDB" id="9946460at2"/>
<keyword evidence="2" id="KW-1185">Reference proteome</keyword>
<organism evidence="1 2">
    <name type="scientific">Paenibacillus psychroresistens</name>
    <dbReference type="NCBI Taxonomy" id="1778678"/>
    <lineage>
        <taxon>Bacteria</taxon>
        <taxon>Bacillati</taxon>
        <taxon>Bacillota</taxon>
        <taxon>Bacilli</taxon>
        <taxon>Bacillales</taxon>
        <taxon>Paenibacillaceae</taxon>
        <taxon>Paenibacillus</taxon>
    </lineage>
</organism>
<dbReference type="EMBL" id="CP034235">
    <property type="protein sequence ID" value="QGQ99829.1"/>
    <property type="molecule type" value="Genomic_DNA"/>
</dbReference>
<dbReference type="AlphaFoldDB" id="A0A6B8RVP0"/>
<proteinExistence type="predicted"/>
<gene>
    <name evidence="1" type="ORF">EHS13_35680</name>
</gene>
<evidence type="ECO:0000313" key="2">
    <source>
        <dbReference type="Proteomes" id="UP000426246"/>
    </source>
</evidence>
<name>A0A6B8RVP0_9BACL</name>
<dbReference type="KEGG" id="ppsc:EHS13_35680"/>
<sequence length="101" mass="11477">MKKSGKSKKLGNFPSISNYLKGNTILNSTQIEMLQRISTKLNYYSDNYNNLHSNYAPEGIISFLRDQVIAKIQNGGINSQESEEAIVLINEFESNLKQFNE</sequence>
<dbReference type="Proteomes" id="UP000426246">
    <property type="component" value="Chromosome"/>
</dbReference>
<protein>
    <submittedName>
        <fullName evidence="1">Uncharacterized protein</fullName>
    </submittedName>
</protein>
<reference evidence="2" key="1">
    <citation type="submission" date="2018-11" db="EMBL/GenBank/DDBJ databases">
        <title>Complete genome sequence of Paenibacillus sp. ML311-T8.</title>
        <authorList>
            <person name="Nam Y.-D."/>
            <person name="Kang J."/>
            <person name="Chung W.-H."/>
            <person name="Park Y.S."/>
        </authorList>
    </citation>
    <scope>NUCLEOTIDE SEQUENCE [LARGE SCALE GENOMIC DNA]</scope>
    <source>
        <strain evidence="2">ML311-T8</strain>
    </source>
</reference>
<dbReference type="RefSeq" id="WP_155705088.1">
    <property type="nucleotide sequence ID" value="NZ_CP034235.1"/>
</dbReference>
<accession>A0A6B8RVP0</accession>